<feature type="region of interest" description="Disordered" evidence="1">
    <location>
        <begin position="58"/>
        <end position="97"/>
    </location>
</feature>
<evidence type="ECO:0000256" key="1">
    <source>
        <dbReference type="SAM" id="MobiDB-lite"/>
    </source>
</evidence>
<dbReference type="EMBL" id="GL768131">
    <property type="protein sequence ID" value="EFZ11991.1"/>
    <property type="molecule type" value="Genomic_DNA"/>
</dbReference>
<accession>E9J5B2</accession>
<gene>
    <name evidence="2" type="ORF">SINV_03267</name>
</gene>
<protein>
    <submittedName>
        <fullName evidence="2">Uncharacterized protein</fullName>
    </submittedName>
</protein>
<proteinExistence type="predicted"/>
<sequence>MVLTETWIKEKGWKYIEGKSPKGYEWKVQWAKRKNKKGRAIGVWEGAIKSSESVREPEFGREIRKPERMDGGKKRRDKNNMWGGGILMLGQERREKN</sequence>
<feature type="compositionally biased region" description="Basic and acidic residues" evidence="1">
    <location>
        <begin position="58"/>
        <end position="72"/>
    </location>
</feature>
<name>E9J5B2_SOLIN</name>
<reference evidence="2" key="1">
    <citation type="journal article" date="2011" name="Proc. Natl. Acad. Sci. U.S.A.">
        <title>The genome of the fire ant Solenopsis invicta.</title>
        <authorList>
            <person name="Wurm Y."/>
            <person name="Wang J."/>
            <person name="Riba-Grognuz O."/>
            <person name="Corona M."/>
            <person name="Nygaard S."/>
            <person name="Hunt B.G."/>
            <person name="Ingram K.K."/>
            <person name="Falquet L."/>
            <person name="Nipitwattanaphon M."/>
            <person name="Gotzek D."/>
            <person name="Dijkstra M.B."/>
            <person name="Oettler J."/>
            <person name="Comtesse F."/>
            <person name="Shih C.J."/>
            <person name="Wu W.J."/>
            <person name="Yang C.C."/>
            <person name="Thomas J."/>
            <person name="Beaudoing E."/>
            <person name="Pradervand S."/>
            <person name="Flegel V."/>
            <person name="Cook E.D."/>
            <person name="Fabbretti R."/>
            <person name="Stockinger H."/>
            <person name="Long L."/>
            <person name="Farmerie W.G."/>
            <person name="Oakey J."/>
            <person name="Boomsma J.J."/>
            <person name="Pamilo P."/>
            <person name="Yi S.V."/>
            <person name="Heinze J."/>
            <person name="Goodisman M.A."/>
            <person name="Farinelli L."/>
            <person name="Harshman K."/>
            <person name="Hulo N."/>
            <person name="Cerutti L."/>
            <person name="Xenarios I."/>
            <person name="Shoemaker D."/>
            <person name="Keller L."/>
        </authorList>
    </citation>
    <scope>NUCLEOTIDE SEQUENCE [LARGE SCALE GENOMIC DNA]</scope>
</reference>
<dbReference type="HOGENOM" id="CLU_2349341_0_0_1"/>
<dbReference type="AlphaFoldDB" id="E9J5B2"/>
<feature type="non-terminal residue" evidence="2">
    <location>
        <position position="97"/>
    </location>
</feature>
<evidence type="ECO:0000313" key="2">
    <source>
        <dbReference type="EMBL" id="EFZ11991.1"/>
    </source>
</evidence>
<organism>
    <name type="scientific">Solenopsis invicta</name>
    <name type="common">Red imported fire ant</name>
    <name type="synonym">Solenopsis wagneri</name>
    <dbReference type="NCBI Taxonomy" id="13686"/>
    <lineage>
        <taxon>Eukaryota</taxon>
        <taxon>Metazoa</taxon>
        <taxon>Ecdysozoa</taxon>
        <taxon>Arthropoda</taxon>
        <taxon>Hexapoda</taxon>
        <taxon>Insecta</taxon>
        <taxon>Pterygota</taxon>
        <taxon>Neoptera</taxon>
        <taxon>Endopterygota</taxon>
        <taxon>Hymenoptera</taxon>
        <taxon>Apocrita</taxon>
        <taxon>Aculeata</taxon>
        <taxon>Formicoidea</taxon>
        <taxon>Formicidae</taxon>
        <taxon>Myrmicinae</taxon>
        <taxon>Solenopsis</taxon>
    </lineage>
</organism>